<comment type="caution">
    <text evidence="14">The sequence shown here is derived from an EMBL/GenBank/DDBJ whole genome shotgun (WGS) entry which is preliminary data.</text>
</comment>
<dbReference type="PANTHER" id="PTHR42724">
    <property type="entry name" value="TETRAACYLDISACCHARIDE 4'-KINASE"/>
    <property type="match status" value="1"/>
</dbReference>
<dbReference type="GO" id="GO:0005524">
    <property type="term" value="F:ATP binding"/>
    <property type="evidence" value="ECO:0007669"/>
    <property type="project" value="UniProtKB-UniRule"/>
</dbReference>
<dbReference type="NCBIfam" id="TIGR00682">
    <property type="entry name" value="lpxK"/>
    <property type="match status" value="1"/>
</dbReference>
<proteinExistence type="inferred from homology"/>
<protein>
    <recommendedName>
        <fullName evidence="4 13">Tetraacyldisaccharide 4'-kinase</fullName>
        <ecNumber evidence="3 13">2.7.1.130</ecNumber>
    </recommendedName>
    <alternativeName>
        <fullName evidence="12 13">Lipid A 4'-kinase</fullName>
    </alternativeName>
</protein>
<dbReference type="GO" id="GO:0009029">
    <property type="term" value="F:lipid-A 4'-kinase activity"/>
    <property type="evidence" value="ECO:0007669"/>
    <property type="project" value="UniProtKB-UniRule"/>
</dbReference>
<dbReference type="GO" id="GO:0009245">
    <property type="term" value="P:lipid A biosynthetic process"/>
    <property type="evidence" value="ECO:0007669"/>
    <property type="project" value="UniProtKB-UniRule"/>
</dbReference>
<dbReference type="GO" id="GO:0009244">
    <property type="term" value="P:lipopolysaccharide core region biosynthetic process"/>
    <property type="evidence" value="ECO:0007669"/>
    <property type="project" value="TreeGrafter"/>
</dbReference>
<keyword evidence="15" id="KW-1185">Reference proteome</keyword>
<evidence type="ECO:0000256" key="12">
    <source>
        <dbReference type="ARBA" id="ARBA00029757"/>
    </source>
</evidence>
<dbReference type="HAMAP" id="MF_00409">
    <property type="entry name" value="LpxK"/>
    <property type="match status" value="1"/>
</dbReference>
<keyword evidence="6 13" id="KW-0441">Lipid A biosynthesis</keyword>
<accession>A0A8J2V3P9</accession>
<reference evidence="14" key="2">
    <citation type="submission" date="2020-09" db="EMBL/GenBank/DDBJ databases">
        <authorList>
            <person name="Sun Q."/>
            <person name="Zhou Y."/>
        </authorList>
    </citation>
    <scope>NUCLEOTIDE SEQUENCE</scope>
    <source>
        <strain evidence="14">CGMCC 1.12921</strain>
    </source>
</reference>
<evidence type="ECO:0000256" key="3">
    <source>
        <dbReference type="ARBA" id="ARBA00012071"/>
    </source>
</evidence>
<evidence type="ECO:0000313" key="14">
    <source>
        <dbReference type="EMBL" id="GGD18402.1"/>
    </source>
</evidence>
<comment type="pathway">
    <text evidence="2 13">Glycolipid biosynthesis; lipid IV(A) biosynthesis; lipid IV(A) from (3R)-3-hydroxytetradecanoyl-[acyl-carrier-protein] and UDP-N-acetyl-alpha-D-glucosamine: step 6/6.</text>
</comment>
<evidence type="ECO:0000256" key="5">
    <source>
        <dbReference type="ARBA" id="ARBA00022516"/>
    </source>
</evidence>
<reference evidence="14" key="1">
    <citation type="journal article" date="2014" name="Int. J. Syst. Evol. Microbiol.">
        <title>Complete genome sequence of Corynebacterium casei LMG S-19264T (=DSM 44701T), isolated from a smear-ripened cheese.</title>
        <authorList>
            <consortium name="US DOE Joint Genome Institute (JGI-PGF)"/>
            <person name="Walter F."/>
            <person name="Albersmeier A."/>
            <person name="Kalinowski J."/>
            <person name="Ruckert C."/>
        </authorList>
    </citation>
    <scope>NUCLEOTIDE SEQUENCE</scope>
    <source>
        <strain evidence="14">CGMCC 1.12921</strain>
    </source>
</reference>
<evidence type="ECO:0000313" key="15">
    <source>
        <dbReference type="Proteomes" id="UP000613582"/>
    </source>
</evidence>
<keyword evidence="11 13" id="KW-0443">Lipid metabolism</keyword>
<evidence type="ECO:0000256" key="8">
    <source>
        <dbReference type="ARBA" id="ARBA00022741"/>
    </source>
</evidence>
<keyword evidence="7 13" id="KW-0808">Transferase</keyword>
<evidence type="ECO:0000256" key="9">
    <source>
        <dbReference type="ARBA" id="ARBA00022777"/>
    </source>
</evidence>
<keyword evidence="9 13" id="KW-0418">Kinase</keyword>
<dbReference type="InterPro" id="IPR027417">
    <property type="entry name" value="P-loop_NTPase"/>
</dbReference>
<dbReference type="AlphaFoldDB" id="A0A8J2V3P9"/>
<sequence length="338" mass="35737">MIGAPGFWSNPNGADHPVARLLSPVSSLYRMIDRRKRASIIPWRAPGPVICVGNASMGGVGKTPFAIFLAGLLAESGHRPGFLTRGYGGTETGPLQVAPDHCADQTGDEALLLARHGPVIVSRDREAGARMLFASDAADVLIMDDGFQNPALVKDCSFLLVDADAGFGNGLVFPAGPLREAPVEARSRADAVVVVTASEAAAVPADLADFAGSLPLFRAWLAPLAAAPETVVAFCGIGRPAKFHATLARAGYTLAATRDFPDHHAWRPGDLAELQALARQHGAPLITTEKDHVRLPAAFRETVKTLPVRMAVDDPTRLGELLASRLRAPQTTDRTGTR</sequence>
<keyword evidence="5 13" id="KW-0444">Lipid biosynthesis</keyword>
<dbReference type="UniPathway" id="UPA00359">
    <property type="reaction ID" value="UER00482"/>
</dbReference>
<organism evidence="14 15">
    <name type="scientific">Aquisalinus flavus</name>
    <dbReference type="NCBI Taxonomy" id="1526572"/>
    <lineage>
        <taxon>Bacteria</taxon>
        <taxon>Pseudomonadati</taxon>
        <taxon>Pseudomonadota</taxon>
        <taxon>Alphaproteobacteria</taxon>
        <taxon>Parvularculales</taxon>
        <taxon>Parvularculaceae</taxon>
        <taxon>Aquisalinus</taxon>
    </lineage>
</organism>
<dbReference type="Proteomes" id="UP000613582">
    <property type="component" value="Unassembled WGS sequence"/>
</dbReference>
<keyword evidence="10 13" id="KW-0067">ATP-binding</keyword>
<keyword evidence="8 13" id="KW-0547">Nucleotide-binding</keyword>
<gene>
    <name evidence="13 14" type="primary">lpxK</name>
    <name evidence="14" type="ORF">GCM10011342_28820</name>
</gene>
<evidence type="ECO:0000256" key="6">
    <source>
        <dbReference type="ARBA" id="ARBA00022556"/>
    </source>
</evidence>
<dbReference type="InterPro" id="IPR003758">
    <property type="entry name" value="LpxK"/>
</dbReference>
<name>A0A8J2V3P9_9PROT</name>
<evidence type="ECO:0000256" key="4">
    <source>
        <dbReference type="ARBA" id="ARBA00016436"/>
    </source>
</evidence>
<dbReference type="RefSeq" id="WP_194420243.1">
    <property type="nucleotide sequence ID" value="NZ_BMGH01000002.1"/>
</dbReference>
<evidence type="ECO:0000256" key="1">
    <source>
        <dbReference type="ARBA" id="ARBA00002274"/>
    </source>
</evidence>
<comment type="similarity">
    <text evidence="13">Belongs to the LpxK family.</text>
</comment>
<dbReference type="SUPFAM" id="SSF52540">
    <property type="entry name" value="P-loop containing nucleoside triphosphate hydrolases"/>
    <property type="match status" value="1"/>
</dbReference>
<evidence type="ECO:0000256" key="2">
    <source>
        <dbReference type="ARBA" id="ARBA00004870"/>
    </source>
</evidence>
<evidence type="ECO:0000256" key="7">
    <source>
        <dbReference type="ARBA" id="ARBA00022679"/>
    </source>
</evidence>
<evidence type="ECO:0000256" key="13">
    <source>
        <dbReference type="HAMAP-Rule" id="MF_00409"/>
    </source>
</evidence>
<comment type="function">
    <text evidence="1 13">Transfers the gamma-phosphate of ATP to the 4'-position of a tetraacyldisaccharide 1-phosphate intermediate (termed DS-1-P) to form tetraacyldisaccharide 1,4'-bis-phosphate (lipid IVA).</text>
</comment>
<dbReference type="PANTHER" id="PTHR42724:SF1">
    <property type="entry name" value="TETRAACYLDISACCHARIDE 4'-KINASE, MITOCHONDRIAL-RELATED"/>
    <property type="match status" value="1"/>
</dbReference>
<dbReference type="EC" id="2.7.1.130" evidence="3 13"/>
<evidence type="ECO:0000256" key="10">
    <source>
        <dbReference type="ARBA" id="ARBA00022840"/>
    </source>
</evidence>
<comment type="catalytic activity">
    <reaction evidence="13">
        <text>a lipid A disaccharide + ATP = a lipid IVA + ADP + H(+)</text>
        <dbReference type="Rhea" id="RHEA:67840"/>
        <dbReference type="ChEBI" id="CHEBI:15378"/>
        <dbReference type="ChEBI" id="CHEBI:30616"/>
        <dbReference type="ChEBI" id="CHEBI:176343"/>
        <dbReference type="ChEBI" id="CHEBI:176425"/>
        <dbReference type="ChEBI" id="CHEBI:456216"/>
        <dbReference type="EC" id="2.7.1.130"/>
    </reaction>
</comment>
<dbReference type="GO" id="GO:0005886">
    <property type="term" value="C:plasma membrane"/>
    <property type="evidence" value="ECO:0007669"/>
    <property type="project" value="TreeGrafter"/>
</dbReference>
<dbReference type="EMBL" id="BMGH01000002">
    <property type="protein sequence ID" value="GGD18402.1"/>
    <property type="molecule type" value="Genomic_DNA"/>
</dbReference>
<evidence type="ECO:0000256" key="11">
    <source>
        <dbReference type="ARBA" id="ARBA00023098"/>
    </source>
</evidence>
<feature type="binding site" evidence="13">
    <location>
        <begin position="56"/>
        <end position="63"/>
    </location>
    <ligand>
        <name>ATP</name>
        <dbReference type="ChEBI" id="CHEBI:30616"/>
    </ligand>
</feature>
<dbReference type="Pfam" id="PF02606">
    <property type="entry name" value="LpxK"/>
    <property type="match status" value="1"/>
</dbReference>